<gene>
    <name evidence="3" type="ORF">GSM42_05680</name>
</gene>
<feature type="chain" id="PRO_5026237177" description="Lipoprotein" evidence="2">
    <location>
        <begin position="28"/>
        <end position="149"/>
    </location>
</feature>
<evidence type="ECO:0000313" key="4">
    <source>
        <dbReference type="Proteomes" id="UP000430692"/>
    </source>
</evidence>
<dbReference type="Proteomes" id="UP000430692">
    <property type="component" value="Unassembled WGS sequence"/>
</dbReference>
<sequence length="149" mass="16356">MKKITMVSFLVTSALALLLTGCTETEADKKAPVTKQEAPASTESTEESPESKVTVSPEHEKLIKDAWEQAKQGKQIPMNEKYKQVSWAEIEKVLADYQGMTGPEDGGSTSFSAGKYTITFFFNCTGKCVDSPKWYESKLVSMGVEEATP</sequence>
<keyword evidence="4" id="KW-1185">Reference proteome</keyword>
<reference evidence="3 4" key="1">
    <citation type="submission" date="2019-12" db="EMBL/GenBank/DDBJ databases">
        <title>Whole-genome analyses of novel actinobacteria.</title>
        <authorList>
            <person name="Sahin N."/>
            <person name="Saygin H."/>
        </authorList>
    </citation>
    <scope>NUCLEOTIDE SEQUENCE [LARGE SCALE GENOMIC DNA]</scope>
    <source>
        <strain evidence="3 4">KC615</strain>
    </source>
</reference>
<evidence type="ECO:0000256" key="2">
    <source>
        <dbReference type="SAM" id="SignalP"/>
    </source>
</evidence>
<dbReference type="AlphaFoldDB" id="A0A6I4VTP9"/>
<keyword evidence="2" id="KW-0732">Signal</keyword>
<protein>
    <recommendedName>
        <fullName evidence="5">Lipoprotein</fullName>
    </recommendedName>
</protein>
<name>A0A6I4VTP9_9BACL</name>
<feature type="signal peptide" evidence="2">
    <location>
        <begin position="1"/>
        <end position="27"/>
    </location>
</feature>
<comment type="caution">
    <text evidence="3">The sequence shown here is derived from an EMBL/GenBank/DDBJ whole genome shotgun (WGS) entry which is preliminary data.</text>
</comment>
<evidence type="ECO:0000256" key="1">
    <source>
        <dbReference type="SAM" id="MobiDB-lite"/>
    </source>
</evidence>
<feature type="region of interest" description="Disordered" evidence="1">
    <location>
        <begin position="26"/>
        <end position="59"/>
    </location>
</feature>
<dbReference type="EMBL" id="WUUL01000003">
    <property type="protein sequence ID" value="MXQ53230.1"/>
    <property type="molecule type" value="Genomic_DNA"/>
</dbReference>
<evidence type="ECO:0008006" key="5">
    <source>
        <dbReference type="Google" id="ProtNLM"/>
    </source>
</evidence>
<organism evidence="3 4">
    <name type="scientific">Shimazuella alba</name>
    <dbReference type="NCBI Taxonomy" id="2690964"/>
    <lineage>
        <taxon>Bacteria</taxon>
        <taxon>Bacillati</taxon>
        <taxon>Bacillota</taxon>
        <taxon>Bacilli</taxon>
        <taxon>Bacillales</taxon>
        <taxon>Thermoactinomycetaceae</taxon>
        <taxon>Shimazuella</taxon>
    </lineage>
</organism>
<evidence type="ECO:0000313" key="3">
    <source>
        <dbReference type="EMBL" id="MXQ53230.1"/>
    </source>
</evidence>
<proteinExistence type="predicted"/>
<accession>A0A6I4VTP9</accession>
<dbReference type="RefSeq" id="WP_160800590.1">
    <property type="nucleotide sequence ID" value="NZ_WUUL01000003.1"/>
</dbReference>
<dbReference type="PROSITE" id="PS51257">
    <property type="entry name" value="PROKAR_LIPOPROTEIN"/>
    <property type="match status" value="1"/>
</dbReference>